<protein>
    <submittedName>
        <fullName evidence="2">Uncharacterized protein</fullName>
    </submittedName>
</protein>
<evidence type="ECO:0000256" key="1">
    <source>
        <dbReference type="SAM" id="MobiDB-lite"/>
    </source>
</evidence>
<reference evidence="3" key="1">
    <citation type="submission" date="2016-10" db="EMBL/GenBank/DDBJ databases">
        <authorList>
            <person name="Varghese N."/>
            <person name="Submissions S."/>
        </authorList>
    </citation>
    <scope>NUCLEOTIDE SEQUENCE [LARGE SCALE GENOMIC DNA]</scope>
    <source>
        <strain evidence="3">OV426</strain>
    </source>
</reference>
<feature type="compositionally biased region" description="Low complexity" evidence="1">
    <location>
        <begin position="18"/>
        <end position="28"/>
    </location>
</feature>
<dbReference type="AlphaFoldDB" id="A0A1I4X7B2"/>
<accession>A0A1I4X7B2</accession>
<evidence type="ECO:0000313" key="2">
    <source>
        <dbReference type="EMBL" id="SFN21784.1"/>
    </source>
</evidence>
<dbReference type="Proteomes" id="UP000198968">
    <property type="component" value="Unassembled WGS sequence"/>
</dbReference>
<feature type="compositionally biased region" description="Basic and acidic residues" evidence="1">
    <location>
        <begin position="1"/>
        <end position="17"/>
    </location>
</feature>
<proteinExistence type="predicted"/>
<gene>
    <name evidence="2" type="ORF">SAMN05428971_0567</name>
</gene>
<evidence type="ECO:0000313" key="3">
    <source>
        <dbReference type="Proteomes" id="UP000198968"/>
    </source>
</evidence>
<feature type="region of interest" description="Disordered" evidence="1">
    <location>
        <begin position="1"/>
        <end position="58"/>
    </location>
</feature>
<keyword evidence="3" id="KW-1185">Reference proteome</keyword>
<organism evidence="2 3">
    <name type="scientific">Candidatus Pantoea varia</name>
    <dbReference type="NCBI Taxonomy" id="1881036"/>
    <lineage>
        <taxon>Bacteria</taxon>
        <taxon>Pseudomonadati</taxon>
        <taxon>Pseudomonadota</taxon>
        <taxon>Gammaproteobacteria</taxon>
        <taxon>Enterobacterales</taxon>
        <taxon>Erwiniaceae</taxon>
        <taxon>Pantoea</taxon>
    </lineage>
</organism>
<name>A0A1I4X7B2_9GAMM</name>
<dbReference type="EMBL" id="FOVG01000001">
    <property type="protein sequence ID" value="SFN21784.1"/>
    <property type="molecule type" value="Genomic_DNA"/>
</dbReference>
<sequence length="71" mass="7483">MSRQDVGERTVRARDGASGRSAGRRAQGVTKGPRQAGRAGSRTPGLLRGGRPPLDVSACTENLKLPTAWRA</sequence>